<dbReference type="EMBL" id="JACGCM010001630">
    <property type="protein sequence ID" value="KAF6152432.1"/>
    <property type="molecule type" value="Genomic_DNA"/>
</dbReference>
<sequence>MDTESETPPLSNENLYHIPVIGKTFKSEDEAYNFYNLFGRLNGFSIRRGSSTRRSGLDKIVTRRVLCCSKEGQYKKYPRGSPANRRLITRTNCNARLVYKLFPDNLYHVTELHETHNHDLALSSEVHHLRSQRSNGDDIYVKGGNSGLEQRTFHAFMREKLPEENLVHLMDKRLMEEGKVKELEANSLVHAPEGAPTNGSLLPEGTSYGGGLLPEGTILA</sequence>
<dbReference type="PANTHER" id="PTHR46328:SF27">
    <property type="entry name" value="OS12G0287500 PROTEIN"/>
    <property type="match status" value="1"/>
</dbReference>
<evidence type="ECO:0000313" key="4">
    <source>
        <dbReference type="Proteomes" id="UP000541444"/>
    </source>
</evidence>
<proteinExistence type="predicted"/>
<dbReference type="Pfam" id="PF03101">
    <property type="entry name" value="FAR1"/>
    <property type="match status" value="1"/>
</dbReference>
<dbReference type="PANTHER" id="PTHR46328">
    <property type="entry name" value="FAR-RED IMPAIRED RESPONSIVE (FAR1) FAMILY PROTEIN-RELATED"/>
    <property type="match status" value="1"/>
</dbReference>
<comment type="caution">
    <text evidence="3">The sequence shown here is derived from an EMBL/GenBank/DDBJ whole genome shotgun (WGS) entry which is preliminary data.</text>
</comment>
<keyword evidence="4" id="KW-1185">Reference proteome</keyword>
<evidence type="ECO:0000313" key="2">
    <source>
        <dbReference type="EMBL" id="KAF6152432.1"/>
    </source>
</evidence>
<gene>
    <name evidence="3" type="ORF">GIB67_010957</name>
    <name evidence="2" type="ORF">GIB67_024467</name>
</gene>
<protein>
    <recommendedName>
        <fullName evidence="1">FAR1 domain-containing protein</fullName>
    </recommendedName>
</protein>
<name>A0A7J7N821_9MAGN</name>
<dbReference type="Proteomes" id="UP000541444">
    <property type="component" value="Unassembled WGS sequence"/>
</dbReference>
<dbReference type="EMBL" id="JACGCM010001005">
    <property type="protein sequence ID" value="KAF6163038.1"/>
    <property type="molecule type" value="Genomic_DNA"/>
</dbReference>
<dbReference type="InterPro" id="IPR004330">
    <property type="entry name" value="FAR1_DNA_bnd_dom"/>
</dbReference>
<reference evidence="3 4" key="1">
    <citation type="journal article" date="2020" name="IScience">
        <title>Genome Sequencing of the Endangered Kingdonia uniflora (Circaeasteraceae, Ranunculales) Reveals Potential Mechanisms of Evolutionary Specialization.</title>
        <authorList>
            <person name="Sun Y."/>
            <person name="Deng T."/>
            <person name="Zhang A."/>
            <person name="Moore M.J."/>
            <person name="Landis J.B."/>
            <person name="Lin N."/>
            <person name="Zhang H."/>
            <person name="Zhang X."/>
            <person name="Huang J."/>
            <person name="Zhang X."/>
            <person name="Sun H."/>
            <person name="Wang H."/>
        </authorList>
    </citation>
    <scope>NUCLEOTIDE SEQUENCE [LARGE SCALE GENOMIC DNA]</scope>
    <source>
        <strain evidence="3">TB1705</strain>
        <tissue evidence="3">Leaf</tissue>
    </source>
</reference>
<accession>A0A7J7N821</accession>
<feature type="domain" description="FAR1" evidence="1">
    <location>
        <begin position="33"/>
        <end position="121"/>
    </location>
</feature>
<evidence type="ECO:0000313" key="3">
    <source>
        <dbReference type="EMBL" id="KAF6163038.1"/>
    </source>
</evidence>
<dbReference type="OrthoDB" id="751756at2759"/>
<evidence type="ECO:0000259" key="1">
    <source>
        <dbReference type="Pfam" id="PF03101"/>
    </source>
</evidence>
<organism evidence="3 4">
    <name type="scientific">Kingdonia uniflora</name>
    <dbReference type="NCBI Taxonomy" id="39325"/>
    <lineage>
        <taxon>Eukaryota</taxon>
        <taxon>Viridiplantae</taxon>
        <taxon>Streptophyta</taxon>
        <taxon>Embryophyta</taxon>
        <taxon>Tracheophyta</taxon>
        <taxon>Spermatophyta</taxon>
        <taxon>Magnoliopsida</taxon>
        <taxon>Ranunculales</taxon>
        <taxon>Circaeasteraceae</taxon>
        <taxon>Kingdonia</taxon>
    </lineage>
</organism>
<dbReference type="AlphaFoldDB" id="A0A7J7N821"/>